<evidence type="ECO:0000313" key="1">
    <source>
        <dbReference type="EMBL" id="SHG63773.1"/>
    </source>
</evidence>
<sequence length="104" mass="11557">MGALDQAEFWELEGDRRELVAEEVAATVPKLFAVCGFERDEGDEITEARVEGWGMAVADRVNVVGAEGRTTGSFRSVDSLMTMFSYSREVGLVWAEPRRESAEH</sequence>
<reference evidence="1 2" key="1">
    <citation type="submission" date="2016-11" db="EMBL/GenBank/DDBJ databases">
        <authorList>
            <person name="Jaros S."/>
            <person name="Januszkiewicz K."/>
            <person name="Wedrychowicz H."/>
        </authorList>
    </citation>
    <scope>NUCLEOTIDE SEQUENCE [LARGE SCALE GENOMIC DNA]</scope>
    <source>
        <strain evidence="1 2">DSM 44523</strain>
    </source>
</reference>
<name>A0A1M5LHC7_STRHI</name>
<dbReference type="OrthoDB" id="3694433at2"/>
<dbReference type="AlphaFoldDB" id="A0A1M5LHC7"/>
<organism evidence="1 2">
    <name type="scientific">Streptoalloteichus hindustanus</name>
    <dbReference type="NCBI Taxonomy" id="2017"/>
    <lineage>
        <taxon>Bacteria</taxon>
        <taxon>Bacillati</taxon>
        <taxon>Actinomycetota</taxon>
        <taxon>Actinomycetes</taxon>
        <taxon>Pseudonocardiales</taxon>
        <taxon>Pseudonocardiaceae</taxon>
        <taxon>Streptoalloteichus</taxon>
    </lineage>
</organism>
<keyword evidence="2" id="KW-1185">Reference proteome</keyword>
<protein>
    <submittedName>
        <fullName evidence="1">Uncharacterized protein</fullName>
    </submittedName>
</protein>
<dbReference type="Proteomes" id="UP000184501">
    <property type="component" value="Unassembled WGS sequence"/>
</dbReference>
<dbReference type="STRING" id="2017.SAMN05444320_11194"/>
<accession>A0A1M5LHC7</accession>
<gene>
    <name evidence="1" type="ORF">SAMN05444320_11194</name>
</gene>
<dbReference type="EMBL" id="FQVN01000011">
    <property type="protein sequence ID" value="SHG63773.1"/>
    <property type="molecule type" value="Genomic_DNA"/>
</dbReference>
<evidence type="ECO:0000313" key="2">
    <source>
        <dbReference type="Proteomes" id="UP000184501"/>
    </source>
</evidence>
<dbReference type="RefSeq" id="WP_073488675.1">
    <property type="nucleotide sequence ID" value="NZ_FQVN01000011.1"/>
</dbReference>
<proteinExistence type="predicted"/>